<dbReference type="EMBL" id="KU052222">
    <property type="protein sequence ID" value="API81732.1"/>
    <property type="molecule type" value="Genomic_DNA"/>
</dbReference>
<accession>A0A1L4BKA1</accession>
<reference evidence="1" key="1">
    <citation type="journal article" date="2016" name="Nature">
        <title>Host genome integration and giant virus-induced reactivation of the virophage mavirus.</title>
        <authorList>
            <person name="Fischer M.G."/>
            <person name="Hackl T."/>
        </authorList>
    </citation>
    <scope>NUCLEOTIDE SEQUENCE [LARGE SCALE GENOMIC DNA]</scope>
    <source>
        <strain evidence="1">Endo_mavirus</strain>
    </source>
</reference>
<organism evidence="1">
    <name type="scientific">Cafeteriavirus-dependent mavirus</name>
    <dbReference type="NCBI Taxonomy" id="1932923"/>
    <lineage>
        <taxon>Viruses</taxon>
        <taxon>Varidnaviria</taxon>
        <taxon>Bamfordvirae</taxon>
        <taxon>Preplasmiviricota</taxon>
        <taxon>Polisuviricotina</taxon>
        <taxon>Virophaviricetes</taxon>
        <taxon>Lavidavirales</taxon>
        <taxon>Maviroviridae</taxon>
        <taxon>Mavirus</taxon>
        <taxon>Mavirus cafeteriae</taxon>
    </lineage>
</organism>
<name>A0A1L4BKA1_9VIRU</name>
<dbReference type="SUPFAM" id="SSF52540">
    <property type="entry name" value="P-loop containing nucleoside triphosphate hydrolases"/>
    <property type="match status" value="1"/>
</dbReference>
<gene>
    <name evidence="1" type="primary">MV15</name>
    <name evidence="1" type="ORF">Mvrk_gpp15</name>
</gene>
<evidence type="ECO:0000313" key="1">
    <source>
        <dbReference type="EMBL" id="API81732.1"/>
    </source>
</evidence>
<sequence>MSINELKKGYPIAENKTLGRYSKSKLIYFDPSYEMDDDEGTDYFHTNGKDLLEVIPPSIQDKEIDSDRYFISGQSGSGKSTFVVQLIDKYTRAGIKHFFAITDKPDRRFGKIKYLDINDFVIPYENEDEEEKIKLYEKEKIKFKHLKKFLEPEEVLKEELRINDLKVKKGPKKTGYQLRFSNEDIGEIFKDSVIFFDDYEKNKDVKLIEVLRDHLLTQGRHYKCNMIIANHKTQGGPSFGLIKQETTNYVIFKKSTSYQREGLFKNYLGLKKRQRDLVDKLLLKSRWVCYNIDNHLTISQKAVVNTDTIK</sequence>
<proteinExistence type="predicted"/>
<dbReference type="InterPro" id="IPR027417">
    <property type="entry name" value="P-loop_NTPase"/>
</dbReference>
<dbReference type="Gene3D" id="3.40.50.300">
    <property type="entry name" value="P-loop containing nucleotide triphosphate hydrolases"/>
    <property type="match status" value="1"/>
</dbReference>
<protein>
    <submittedName>
        <fullName evidence="1">Putative FtsK-HerA family ATPase</fullName>
    </submittedName>
</protein>